<protein>
    <submittedName>
        <fullName evidence="2">Uncharacterized protein</fullName>
    </submittedName>
</protein>
<dbReference type="RefSeq" id="WP_147286327.1">
    <property type="nucleotide sequence ID" value="NZ_QQBH01000030.1"/>
</dbReference>
<proteinExistence type="predicted"/>
<feature type="region of interest" description="Disordered" evidence="1">
    <location>
        <begin position="1"/>
        <end position="28"/>
    </location>
</feature>
<evidence type="ECO:0000256" key="1">
    <source>
        <dbReference type="SAM" id="MobiDB-lite"/>
    </source>
</evidence>
<dbReference type="OrthoDB" id="4163242at2"/>
<evidence type="ECO:0000313" key="3">
    <source>
        <dbReference type="Proteomes" id="UP000253742"/>
    </source>
</evidence>
<dbReference type="Proteomes" id="UP000253742">
    <property type="component" value="Unassembled WGS sequence"/>
</dbReference>
<dbReference type="EMBL" id="QQBH01000030">
    <property type="protein sequence ID" value="RDD85096.1"/>
    <property type="molecule type" value="Genomic_DNA"/>
</dbReference>
<evidence type="ECO:0000313" key="2">
    <source>
        <dbReference type="EMBL" id="RDD85096.1"/>
    </source>
</evidence>
<sequence>MLNPPGAPAGAAPVPGPVNDVPSARPSTPAEQALVDFLETHIALQHHLGFDGTAGWKHRSVYDLVVTHGRWSTPAPLPAEVRPLPERHCFANAAMTEREHSHLAYTEGFAVATGSPVPTAHAWCTDPHGRVVDPTWSELGGSAYLGIRLPAHLRPREPRYWGVLEAPDSLYSLLRGGL</sequence>
<name>A0A369UWH3_9ACTN</name>
<gene>
    <name evidence="2" type="ORF">DVZ84_31675</name>
</gene>
<comment type="caution">
    <text evidence="2">The sequence shown here is derived from an EMBL/GenBank/DDBJ whole genome shotgun (WGS) entry which is preliminary data.</text>
</comment>
<dbReference type="AlphaFoldDB" id="A0A369UWH3"/>
<organism evidence="2 3">
    <name type="scientific">Streptomyces parvulus</name>
    <dbReference type="NCBI Taxonomy" id="146923"/>
    <lineage>
        <taxon>Bacteria</taxon>
        <taxon>Bacillati</taxon>
        <taxon>Actinomycetota</taxon>
        <taxon>Actinomycetes</taxon>
        <taxon>Kitasatosporales</taxon>
        <taxon>Streptomycetaceae</taxon>
        <taxon>Streptomyces</taxon>
    </lineage>
</organism>
<reference evidence="2 3" key="1">
    <citation type="submission" date="2018-07" db="EMBL/GenBank/DDBJ databases">
        <title>Genome guided investigation of antibiotics producing actinomycetales strain isolated from a Macau mangrove ecosystem.</title>
        <authorList>
            <person name="Hu D."/>
        </authorList>
    </citation>
    <scope>NUCLEOTIDE SEQUENCE [LARGE SCALE GENOMIC DNA]</scope>
    <source>
        <strain evidence="2 3">2297</strain>
    </source>
</reference>
<accession>A0A369UWH3</accession>